<keyword evidence="2" id="KW-0812">Transmembrane</keyword>
<keyword evidence="1" id="KW-0175">Coiled coil</keyword>
<organism evidence="3 4">
    <name type="scientific">Helicobacter macacae MIT 99-5501</name>
    <dbReference type="NCBI Taxonomy" id="1357400"/>
    <lineage>
        <taxon>Bacteria</taxon>
        <taxon>Pseudomonadati</taxon>
        <taxon>Campylobacterota</taxon>
        <taxon>Epsilonproteobacteria</taxon>
        <taxon>Campylobacterales</taxon>
        <taxon>Helicobacteraceae</taxon>
        <taxon>Helicobacter</taxon>
    </lineage>
</organism>
<dbReference type="HOGENOM" id="CLU_2633200_0_0_7"/>
<dbReference type="Proteomes" id="UP000018731">
    <property type="component" value="Unassembled WGS sequence"/>
</dbReference>
<name>V8CAS5_9HELI</name>
<evidence type="ECO:0000256" key="1">
    <source>
        <dbReference type="SAM" id="Coils"/>
    </source>
</evidence>
<dbReference type="RefSeq" id="WP_023927586.1">
    <property type="nucleotide sequence ID" value="NZ_KI669454.1"/>
</dbReference>
<reference evidence="3 4" key="1">
    <citation type="journal article" date="2014" name="Genome Announc.">
        <title>Draft genome sequences of six enterohepatic helicobacter species isolated from humans and one from rhesus macaques.</title>
        <authorList>
            <person name="Shen Z."/>
            <person name="Sheh A."/>
            <person name="Young S.K."/>
            <person name="Abouelliel A."/>
            <person name="Ward D.V."/>
            <person name="Earl A.M."/>
            <person name="Fox J.G."/>
        </authorList>
    </citation>
    <scope>NUCLEOTIDE SEQUENCE [LARGE SCALE GENOMIC DNA]</scope>
    <source>
        <strain evidence="3 4">MIT 99-5501</strain>
    </source>
</reference>
<evidence type="ECO:0000256" key="2">
    <source>
        <dbReference type="SAM" id="Phobius"/>
    </source>
</evidence>
<dbReference type="EMBL" id="AZJI01000004">
    <property type="protein sequence ID" value="ETD24115.1"/>
    <property type="molecule type" value="Genomic_DNA"/>
</dbReference>
<sequence length="94" mass="11365">MAWCNFCKKLKVRSTDFIFMIIMCVILYFVYKWQFASIQEEQAQKKAQKEATQQKQKEQEQYLEQIRQMLDSMCQNGDKQACEQLQKHQETKSK</sequence>
<gene>
    <name evidence="3" type="ORF">HMPREF2086_00862</name>
</gene>
<accession>V8CAS5</accession>
<comment type="caution">
    <text evidence="3">The sequence shown here is derived from an EMBL/GenBank/DDBJ whole genome shotgun (WGS) entry which is preliminary data.</text>
</comment>
<protein>
    <submittedName>
        <fullName evidence="3">Uncharacterized protein</fullName>
    </submittedName>
</protein>
<keyword evidence="2" id="KW-0472">Membrane</keyword>
<dbReference type="AlphaFoldDB" id="V8CAS5"/>
<keyword evidence="2" id="KW-1133">Transmembrane helix</keyword>
<dbReference type="OrthoDB" id="5329265at2"/>
<evidence type="ECO:0000313" key="3">
    <source>
        <dbReference type="EMBL" id="ETD24115.1"/>
    </source>
</evidence>
<evidence type="ECO:0000313" key="4">
    <source>
        <dbReference type="Proteomes" id="UP000018731"/>
    </source>
</evidence>
<dbReference type="PATRIC" id="fig|1357400.3.peg.1193"/>
<keyword evidence="4" id="KW-1185">Reference proteome</keyword>
<proteinExistence type="predicted"/>
<feature type="coiled-coil region" evidence="1">
    <location>
        <begin position="38"/>
        <end position="68"/>
    </location>
</feature>
<feature type="transmembrane region" description="Helical" evidence="2">
    <location>
        <begin position="12"/>
        <end position="31"/>
    </location>
</feature>